<accession>A0A9D4UKR9</accession>
<evidence type="ECO:0000256" key="1">
    <source>
        <dbReference type="ARBA" id="ARBA00022679"/>
    </source>
</evidence>
<gene>
    <name evidence="2" type="ORF">GOP47_0015675</name>
</gene>
<evidence type="ECO:0000313" key="2">
    <source>
        <dbReference type="EMBL" id="KAI5069374.1"/>
    </source>
</evidence>
<dbReference type="Proteomes" id="UP000886520">
    <property type="component" value="Chromosome 15"/>
</dbReference>
<organism evidence="2 3">
    <name type="scientific">Adiantum capillus-veneris</name>
    <name type="common">Maidenhair fern</name>
    <dbReference type="NCBI Taxonomy" id="13818"/>
    <lineage>
        <taxon>Eukaryota</taxon>
        <taxon>Viridiplantae</taxon>
        <taxon>Streptophyta</taxon>
        <taxon>Embryophyta</taxon>
        <taxon>Tracheophyta</taxon>
        <taxon>Polypodiopsida</taxon>
        <taxon>Polypodiidae</taxon>
        <taxon>Polypodiales</taxon>
        <taxon>Pteridineae</taxon>
        <taxon>Pteridaceae</taxon>
        <taxon>Vittarioideae</taxon>
        <taxon>Adiantum</taxon>
    </lineage>
</organism>
<dbReference type="OrthoDB" id="671439at2759"/>
<dbReference type="InterPro" id="IPR023213">
    <property type="entry name" value="CAT-like_dom_sf"/>
</dbReference>
<dbReference type="PANTHER" id="PTHR31896:SF64">
    <property type="entry name" value="TRICHOTHECENE 3-O-ACETYLTRANSFERASE"/>
    <property type="match status" value="1"/>
</dbReference>
<protein>
    <submittedName>
        <fullName evidence="2">Uncharacterized protein</fullName>
    </submittedName>
</protein>
<dbReference type="AlphaFoldDB" id="A0A9D4UKR9"/>
<dbReference type="GO" id="GO:0016740">
    <property type="term" value="F:transferase activity"/>
    <property type="evidence" value="ECO:0007669"/>
    <property type="project" value="UniProtKB-KW"/>
</dbReference>
<proteinExistence type="predicted"/>
<dbReference type="Pfam" id="PF02458">
    <property type="entry name" value="Transferase"/>
    <property type="match status" value="1"/>
</dbReference>
<reference evidence="2" key="1">
    <citation type="submission" date="2021-01" db="EMBL/GenBank/DDBJ databases">
        <title>Adiantum capillus-veneris genome.</title>
        <authorList>
            <person name="Fang Y."/>
            <person name="Liao Q."/>
        </authorList>
    </citation>
    <scope>NUCLEOTIDE SEQUENCE</scope>
    <source>
        <strain evidence="2">H3</strain>
        <tissue evidence="2">Leaf</tissue>
    </source>
</reference>
<dbReference type="PANTHER" id="PTHR31896">
    <property type="entry name" value="FAMILY REGULATORY PROTEIN, PUTATIVE (AFU_ORTHOLOGUE AFUA_3G14730)-RELATED"/>
    <property type="match status" value="1"/>
</dbReference>
<sequence>MLARVGTTNSFIYAGLSRPTISCIQFHLFRLALPVRFTVRVASIARRAPSYFKMGAEDITIHARLTVVPGKPSPAGKVHKLSYLDHMMQKHYLRALYYYNTSSVKDRPILLSLLKETVCKALSVYPLFAGRLQKSEDGLWEVKFNDAGIRIYEATCGLTMQEFFTKCLHSQLESELCRHEINYDHSITPVAVMQLTEFSCGNLAIGLSWLHAIGDAMCGTLFMKAWAETHQAAQILHPPFFHPPSLRPRAKSNPEVRAREYYTSAFFEKEKEVGDATQDYQNVTLTFSHEVVEQLISEVQNGSCKYGPPSPSDVLSALLWVVVRKAQGKAKIDMAKASLCLESRKICLPPLPFGYVGRQRPVVCCEHHQREWGHGGHRGDGLTIAVFDHLFCNDVVFDFGGPVKVSFSVQPLKGEGQVIILPAAEGKSSRNVAVCLPKHVMGKLLKDAQLLRFLPELQENYVSAYNHTGDKIYKV</sequence>
<name>A0A9D4UKR9_ADICA</name>
<dbReference type="InterPro" id="IPR051283">
    <property type="entry name" value="Sec_Metabolite_Acyltrans"/>
</dbReference>
<keyword evidence="1" id="KW-0808">Transferase</keyword>
<dbReference type="EMBL" id="JABFUD020000015">
    <property type="protein sequence ID" value="KAI5069374.1"/>
    <property type="molecule type" value="Genomic_DNA"/>
</dbReference>
<evidence type="ECO:0000313" key="3">
    <source>
        <dbReference type="Proteomes" id="UP000886520"/>
    </source>
</evidence>
<dbReference type="Gene3D" id="3.30.559.10">
    <property type="entry name" value="Chloramphenicol acetyltransferase-like domain"/>
    <property type="match status" value="3"/>
</dbReference>
<keyword evidence="3" id="KW-1185">Reference proteome</keyword>
<comment type="caution">
    <text evidence="2">The sequence shown here is derived from an EMBL/GenBank/DDBJ whole genome shotgun (WGS) entry which is preliminary data.</text>
</comment>